<reference evidence="1 2" key="1">
    <citation type="submission" date="2014-04" db="EMBL/GenBank/DDBJ databases">
        <authorList>
            <consortium name="DOE Joint Genome Institute"/>
            <person name="Kuo A."/>
            <person name="Gay G."/>
            <person name="Dore J."/>
            <person name="Kohler A."/>
            <person name="Nagy L.G."/>
            <person name="Floudas D."/>
            <person name="Copeland A."/>
            <person name="Barry K.W."/>
            <person name="Cichocki N."/>
            <person name="Veneault-Fourrey C."/>
            <person name="LaButti K."/>
            <person name="Lindquist E.A."/>
            <person name="Lipzen A."/>
            <person name="Lundell T."/>
            <person name="Morin E."/>
            <person name="Murat C."/>
            <person name="Sun H."/>
            <person name="Tunlid A."/>
            <person name="Henrissat B."/>
            <person name="Grigoriev I.V."/>
            <person name="Hibbett D.S."/>
            <person name="Martin F."/>
            <person name="Nordberg H.P."/>
            <person name="Cantor M.N."/>
            <person name="Hua S.X."/>
        </authorList>
    </citation>
    <scope>NUCLEOTIDE SEQUENCE [LARGE SCALE GENOMIC DNA]</scope>
    <source>
        <strain evidence="2">h7</strain>
    </source>
</reference>
<reference evidence="2" key="2">
    <citation type="submission" date="2015-01" db="EMBL/GenBank/DDBJ databases">
        <title>Evolutionary Origins and Diversification of the Mycorrhizal Mutualists.</title>
        <authorList>
            <consortium name="DOE Joint Genome Institute"/>
            <consortium name="Mycorrhizal Genomics Consortium"/>
            <person name="Kohler A."/>
            <person name="Kuo A."/>
            <person name="Nagy L.G."/>
            <person name="Floudas D."/>
            <person name="Copeland A."/>
            <person name="Barry K.W."/>
            <person name="Cichocki N."/>
            <person name="Veneault-Fourrey C."/>
            <person name="LaButti K."/>
            <person name="Lindquist E.A."/>
            <person name="Lipzen A."/>
            <person name="Lundell T."/>
            <person name="Morin E."/>
            <person name="Murat C."/>
            <person name="Riley R."/>
            <person name="Ohm R."/>
            <person name="Sun H."/>
            <person name="Tunlid A."/>
            <person name="Henrissat B."/>
            <person name="Grigoriev I.V."/>
            <person name="Hibbett D.S."/>
            <person name="Martin F."/>
        </authorList>
    </citation>
    <scope>NUCLEOTIDE SEQUENCE [LARGE SCALE GENOMIC DNA]</scope>
    <source>
        <strain evidence="2">h7</strain>
    </source>
</reference>
<protein>
    <submittedName>
        <fullName evidence="1">Uncharacterized protein</fullName>
    </submittedName>
</protein>
<organism evidence="1 2">
    <name type="scientific">Hebeloma cylindrosporum</name>
    <dbReference type="NCBI Taxonomy" id="76867"/>
    <lineage>
        <taxon>Eukaryota</taxon>
        <taxon>Fungi</taxon>
        <taxon>Dikarya</taxon>
        <taxon>Basidiomycota</taxon>
        <taxon>Agaricomycotina</taxon>
        <taxon>Agaricomycetes</taxon>
        <taxon>Agaricomycetidae</taxon>
        <taxon>Agaricales</taxon>
        <taxon>Agaricineae</taxon>
        <taxon>Hymenogastraceae</taxon>
        <taxon>Hebeloma</taxon>
    </lineage>
</organism>
<dbReference type="Proteomes" id="UP000053424">
    <property type="component" value="Unassembled WGS sequence"/>
</dbReference>
<gene>
    <name evidence="1" type="ORF">M413DRAFT_345941</name>
</gene>
<sequence length="105" mass="11748">MRCSSSILSSFYLLHPRSSLLLGTAASILLQVVRSFILWRISALFLLYGLARCSSQLCQSSSKSYVPLFLIQQIYSAVFAVRPFLSCNLTHPPALPSAILRRDLR</sequence>
<evidence type="ECO:0000313" key="1">
    <source>
        <dbReference type="EMBL" id="KIM45708.1"/>
    </source>
</evidence>
<dbReference type="AlphaFoldDB" id="A0A0C2Y797"/>
<name>A0A0C2Y797_HEBCY</name>
<keyword evidence="2" id="KW-1185">Reference proteome</keyword>
<accession>A0A0C2Y797</accession>
<proteinExistence type="predicted"/>
<dbReference type="EMBL" id="KN831772">
    <property type="protein sequence ID" value="KIM45708.1"/>
    <property type="molecule type" value="Genomic_DNA"/>
</dbReference>
<evidence type="ECO:0000313" key="2">
    <source>
        <dbReference type="Proteomes" id="UP000053424"/>
    </source>
</evidence>
<dbReference type="HOGENOM" id="CLU_2236925_0_0_1"/>